<dbReference type="RefSeq" id="WP_064700827.1">
    <property type="nucleotide sequence ID" value="NZ_BDEO01000016.1"/>
</dbReference>
<evidence type="ECO:0000313" key="2">
    <source>
        <dbReference type="EMBL" id="SHL49868.1"/>
    </source>
</evidence>
<dbReference type="AlphaFoldDB" id="A0A1M7B4C6"/>
<keyword evidence="3" id="KW-1185">Reference proteome</keyword>
<evidence type="ECO:0000256" key="1">
    <source>
        <dbReference type="SAM" id="MobiDB-lite"/>
    </source>
</evidence>
<gene>
    <name evidence="2" type="ORF">SAMN05192556_11813</name>
</gene>
<dbReference type="EMBL" id="FRAL01000018">
    <property type="protein sequence ID" value="SHL49868.1"/>
    <property type="molecule type" value="Genomic_DNA"/>
</dbReference>
<name>A0A1M7B4C6_9GAMM</name>
<dbReference type="Proteomes" id="UP000184248">
    <property type="component" value="Unassembled WGS sequence"/>
</dbReference>
<accession>A0A1M7B4C6</accession>
<evidence type="ECO:0000313" key="3">
    <source>
        <dbReference type="Proteomes" id="UP000184248"/>
    </source>
</evidence>
<sequence>MLDLKYDIRDFQGLKKRFGKEGAQSVEKALIWSTDRMASRAATYISKDLRGTYAIKAREIKGHLKIHRVRRDPTRALLYTGKRLPLEQFSPKQRWVSVNPRRTVQSGPRKGKLARRRGVTVRVRKDKGRQIVPGGWQAKNHILRRADQGDNASQPRIQYGPSVPGMVAHPSTIEGAQDLVRRELPKEFSGRLDYLLSKKMGQS</sequence>
<feature type="region of interest" description="Disordered" evidence="1">
    <location>
        <begin position="146"/>
        <end position="169"/>
    </location>
</feature>
<evidence type="ECO:0008006" key="4">
    <source>
        <dbReference type="Google" id="ProtNLM"/>
    </source>
</evidence>
<dbReference type="OrthoDB" id="6165737at2"/>
<reference evidence="3" key="1">
    <citation type="submission" date="2016-11" db="EMBL/GenBank/DDBJ databases">
        <authorList>
            <person name="Varghese N."/>
            <person name="Submissions S."/>
        </authorList>
    </citation>
    <scope>NUCLEOTIDE SEQUENCE [LARGE SCALE GENOMIC DNA]</scope>
    <source>
        <strain evidence="3">ALO Sharm</strain>
    </source>
</reference>
<organism evidence="2 3">
    <name type="scientific">Halomonas caseinilytica</name>
    <dbReference type="NCBI Taxonomy" id="438744"/>
    <lineage>
        <taxon>Bacteria</taxon>
        <taxon>Pseudomonadati</taxon>
        <taxon>Pseudomonadota</taxon>
        <taxon>Gammaproteobacteria</taxon>
        <taxon>Oceanospirillales</taxon>
        <taxon>Halomonadaceae</taxon>
        <taxon>Halomonas</taxon>
    </lineage>
</organism>
<protein>
    <recommendedName>
        <fullName evidence="4">Prophage minor tail protein Z (GPZ)</fullName>
    </recommendedName>
</protein>
<proteinExistence type="predicted"/>